<dbReference type="EMBL" id="DS231640">
    <property type="protein sequence ID" value="EDU46187.1"/>
    <property type="molecule type" value="Genomic_DNA"/>
</dbReference>
<dbReference type="GeneID" id="6350349"/>
<dbReference type="GO" id="GO:0003676">
    <property type="term" value="F:nucleic acid binding"/>
    <property type="evidence" value="ECO:0007669"/>
    <property type="project" value="InterPro"/>
</dbReference>
<dbReference type="InterPro" id="IPR029058">
    <property type="entry name" value="AB_hydrolase_fold"/>
</dbReference>
<sequence>MSDQLEVNSEHHFDHSAWETPDPGFWTKHDYIVVRADERGLGQSPDFLDTIKSTLYRTLKRTGLGHFRCKKRPKLNRIRARARLRFCKEYRNFPWRRRPLKFSDECSVQVGSGASAEWCFRYEAEKWSHRMITETTTARQRAQMVWAAVWLDRRGHPQRSELIIMERDPNAAKGGYSGQSYIQTLRRGLLPHWRRSQLFMHVNAPIHRARVVAEFMRVKDIRPIEWPAYSPDLNPIEHLWWVLKKRVHAYYPQYSRLDHTAEQWEAFCEVLKKCWREIPSPLITRLIGSMPRRIAACTKAGSEFKYLRMITGRHGLPFLYKEEVEIQRSFLDAFLKSDDRVGWSVKGKLPPVDIVLRKGDVGFDNAEKEKAYKRRTENEWLIAPLGTLDNPKLLQFTTAPFDEEIEITGHIVAHLNVSLSPYATGATPSDIDLFLTLRYISPEGKEVHYTGTAGDPIPLVKGWLRVSFRNTNPNHPKHREYLPWRDYFSTDVRPVIPGDIYSVDVEVCPTNVVVEKGSKIVFEVSSGDTQGSGIFQHNHPQDGSEEVFAGFNHLHFGEKFVNYVTLPIVPPK</sequence>
<dbReference type="Proteomes" id="UP000001471">
    <property type="component" value="Unassembled WGS sequence"/>
</dbReference>
<accession>B2WPX1</accession>
<name>B2WPX1_PYRTR</name>
<dbReference type="InterPro" id="IPR013736">
    <property type="entry name" value="Xaa-Pro_dipept_C"/>
</dbReference>
<organism evidence="2 3">
    <name type="scientific">Pyrenophora tritici-repentis (strain Pt-1C-BFP)</name>
    <name type="common">Wheat tan spot fungus</name>
    <name type="synonym">Drechslera tritici-repentis</name>
    <dbReference type="NCBI Taxonomy" id="426418"/>
    <lineage>
        <taxon>Eukaryota</taxon>
        <taxon>Fungi</taxon>
        <taxon>Dikarya</taxon>
        <taxon>Ascomycota</taxon>
        <taxon>Pezizomycotina</taxon>
        <taxon>Dothideomycetes</taxon>
        <taxon>Pleosporomycetidae</taxon>
        <taxon>Pleosporales</taxon>
        <taxon>Pleosporineae</taxon>
        <taxon>Pleosporaceae</taxon>
        <taxon>Pyrenophora</taxon>
    </lineage>
</organism>
<evidence type="ECO:0000313" key="2">
    <source>
        <dbReference type="EMBL" id="EDU46187.1"/>
    </source>
</evidence>
<dbReference type="InParanoid" id="B2WPX1"/>
<dbReference type="GO" id="GO:0008239">
    <property type="term" value="F:dipeptidyl-peptidase activity"/>
    <property type="evidence" value="ECO:0007669"/>
    <property type="project" value="InterPro"/>
</dbReference>
<dbReference type="STRING" id="426418.B2WPX1"/>
<dbReference type="SMART" id="SM00939">
    <property type="entry name" value="PepX_C"/>
    <property type="match status" value="1"/>
</dbReference>
<dbReference type="PANTHER" id="PTHR43056:SF10">
    <property type="entry name" value="COCE_NOND FAMILY, PUTATIVE (AFU_ORTHOLOGUE AFUA_7G00600)-RELATED"/>
    <property type="match status" value="1"/>
</dbReference>
<dbReference type="InterPro" id="IPR050585">
    <property type="entry name" value="Xaa-Pro_dipeptidyl-ppase/CocE"/>
</dbReference>
<dbReference type="Gene3D" id="3.40.50.1820">
    <property type="entry name" value="alpha/beta hydrolase"/>
    <property type="match status" value="1"/>
</dbReference>
<dbReference type="Pfam" id="PF08530">
    <property type="entry name" value="PepX_C"/>
    <property type="match status" value="1"/>
</dbReference>
<dbReference type="SUPFAM" id="SSF49785">
    <property type="entry name" value="Galactose-binding domain-like"/>
    <property type="match status" value="1"/>
</dbReference>
<dbReference type="InterPro" id="IPR008979">
    <property type="entry name" value="Galactose-bd-like_sf"/>
</dbReference>
<dbReference type="PANTHER" id="PTHR43056">
    <property type="entry name" value="PEPTIDASE S9 PROLYL OLIGOPEPTIDASE"/>
    <property type="match status" value="1"/>
</dbReference>
<dbReference type="RefSeq" id="XP_001942362.2">
    <property type="nucleotide sequence ID" value="XM_001942327.2"/>
</dbReference>
<dbReference type="eggNOG" id="ENOG502QZDY">
    <property type="taxonomic scope" value="Eukaryota"/>
</dbReference>
<gene>
    <name evidence="2" type="ORF">PTRG_12031</name>
</gene>
<feature type="domain" description="Xaa-Pro dipeptidyl-peptidase C-terminal" evidence="1">
    <location>
        <begin position="328"/>
        <end position="565"/>
    </location>
</feature>
<dbReference type="Gene3D" id="3.30.420.10">
    <property type="entry name" value="Ribonuclease H-like superfamily/Ribonuclease H"/>
    <property type="match status" value="1"/>
</dbReference>
<dbReference type="KEGG" id="ptrr:6350349"/>
<dbReference type="InterPro" id="IPR038717">
    <property type="entry name" value="Tc1-like_DDE_dom"/>
</dbReference>
<protein>
    <submittedName>
        <fullName evidence="2">X-Pro dipeptidyl-peptidase protein</fullName>
    </submittedName>
</protein>
<proteinExistence type="predicted"/>
<dbReference type="Pfam" id="PF13358">
    <property type="entry name" value="DDE_3"/>
    <property type="match status" value="1"/>
</dbReference>
<dbReference type="AlphaFoldDB" id="B2WPX1"/>
<dbReference type="HOGENOM" id="CLU_015590_2_1_1"/>
<dbReference type="InterPro" id="IPR036397">
    <property type="entry name" value="RNaseH_sf"/>
</dbReference>
<evidence type="ECO:0000259" key="1">
    <source>
        <dbReference type="SMART" id="SM00939"/>
    </source>
</evidence>
<evidence type="ECO:0000313" key="3">
    <source>
        <dbReference type="Proteomes" id="UP000001471"/>
    </source>
</evidence>
<reference evidence="3" key="1">
    <citation type="journal article" date="2013" name="G3 (Bethesda)">
        <title>Comparative genomics of a plant-pathogenic fungus, Pyrenophora tritici-repentis, reveals transduplication and the impact of repeat elements on pathogenicity and population divergence.</title>
        <authorList>
            <person name="Manning V.A."/>
            <person name="Pandelova I."/>
            <person name="Dhillon B."/>
            <person name="Wilhelm L.J."/>
            <person name="Goodwin S.B."/>
            <person name="Berlin A.M."/>
            <person name="Figueroa M."/>
            <person name="Freitag M."/>
            <person name="Hane J.K."/>
            <person name="Henrissat B."/>
            <person name="Holman W.H."/>
            <person name="Kodira C.D."/>
            <person name="Martin J."/>
            <person name="Oliver R.P."/>
            <person name="Robbertse B."/>
            <person name="Schackwitz W."/>
            <person name="Schwartz D.C."/>
            <person name="Spatafora J.W."/>
            <person name="Turgeon B.G."/>
            <person name="Yandava C."/>
            <person name="Young S."/>
            <person name="Zhou S."/>
            <person name="Zeng Q."/>
            <person name="Grigoriev I.V."/>
            <person name="Ma L.-J."/>
            <person name="Ciuffetti L.M."/>
        </authorList>
    </citation>
    <scope>NUCLEOTIDE SEQUENCE [LARGE SCALE GENOMIC DNA]</scope>
    <source>
        <strain evidence="3">Pt-1C-BFP</strain>
    </source>
</reference>
<dbReference type="Gene3D" id="2.60.120.260">
    <property type="entry name" value="Galactose-binding domain-like"/>
    <property type="match status" value="1"/>
</dbReference>